<dbReference type="InterPro" id="IPR036879">
    <property type="entry name" value="TF_MADSbox_sf"/>
</dbReference>
<dbReference type="GO" id="GO:0005634">
    <property type="term" value="C:nucleus"/>
    <property type="evidence" value="ECO:0007669"/>
    <property type="project" value="UniProtKB-SubCell"/>
</dbReference>
<dbReference type="SMART" id="SM00432">
    <property type="entry name" value="MADS"/>
    <property type="match status" value="1"/>
</dbReference>
<dbReference type="GO" id="GO:0046983">
    <property type="term" value="F:protein dimerization activity"/>
    <property type="evidence" value="ECO:0007669"/>
    <property type="project" value="InterPro"/>
</dbReference>
<dbReference type="GO" id="GO:0000977">
    <property type="term" value="F:RNA polymerase II transcription regulatory region sequence-specific DNA binding"/>
    <property type="evidence" value="ECO:0007669"/>
    <property type="project" value="InterPro"/>
</dbReference>
<dbReference type="SUPFAM" id="SSF55455">
    <property type="entry name" value="SRF-like"/>
    <property type="match status" value="1"/>
</dbReference>
<evidence type="ECO:0000256" key="3">
    <source>
        <dbReference type="ARBA" id="ARBA00023125"/>
    </source>
</evidence>
<evidence type="ECO:0000256" key="4">
    <source>
        <dbReference type="ARBA" id="ARBA00023163"/>
    </source>
</evidence>
<keyword evidence="6" id="KW-0175">Coiled coil</keyword>
<evidence type="ECO:0000256" key="5">
    <source>
        <dbReference type="ARBA" id="ARBA00023242"/>
    </source>
</evidence>
<dbReference type="InterPro" id="IPR033896">
    <property type="entry name" value="MEF2-like_N"/>
</dbReference>
<dbReference type="PANTHER" id="PTHR48019">
    <property type="entry name" value="SERUM RESPONSE FACTOR HOMOLOG"/>
    <property type="match status" value="1"/>
</dbReference>
<dbReference type="Pfam" id="PF00319">
    <property type="entry name" value="SRF-TF"/>
    <property type="match status" value="1"/>
</dbReference>
<dbReference type="Gene3D" id="3.40.1810.10">
    <property type="entry name" value="Transcription factor, MADS-box"/>
    <property type="match status" value="1"/>
</dbReference>
<dbReference type="InterPro" id="IPR002487">
    <property type="entry name" value="TF_Kbox"/>
</dbReference>
<dbReference type="InterPro" id="IPR002100">
    <property type="entry name" value="TF_MADSbox"/>
</dbReference>
<evidence type="ECO:0000256" key="6">
    <source>
        <dbReference type="SAM" id="Coils"/>
    </source>
</evidence>
<evidence type="ECO:0000259" key="8">
    <source>
        <dbReference type="PROSITE" id="PS51297"/>
    </source>
</evidence>
<keyword evidence="2" id="KW-0805">Transcription regulation</keyword>
<organism evidence="9 10">
    <name type="scientific">Actinidia rufa</name>
    <dbReference type="NCBI Taxonomy" id="165716"/>
    <lineage>
        <taxon>Eukaryota</taxon>
        <taxon>Viridiplantae</taxon>
        <taxon>Streptophyta</taxon>
        <taxon>Embryophyta</taxon>
        <taxon>Tracheophyta</taxon>
        <taxon>Spermatophyta</taxon>
        <taxon>Magnoliopsida</taxon>
        <taxon>eudicotyledons</taxon>
        <taxon>Gunneridae</taxon>
        <taxon>Pentapetalae</taxon>
        <taxon>asterids</taxon>
        <taxon>Ericales</taxon>
        <taxon>Actinidiaceae</taxon>
        <taxon>Actinidia</taxon>
    </lineage>
</organism>
<keyword evidence="10" id="KW-1185">Reference proteome</keyword>
<dbReference type="PRINTS" id="PR00404">
    <property type="entry name" value="MADSDOMAIN"/>
</dbReference>
<name>A0A7J0F5I1_9ERIC</name>
<dbReference type="Pfam" id="PF01486">
    <property type="entry name" value="K-box"/>
    <property type="match status" value="1"/>
</dbReference>
<dbReference type="PROSITE" id="PS50066">
    <property type="entry name" value="MADS_BOX_2"/>
    <property type="match status" value="1"/>
</dbReference>
<feature type="domain" description="K-box" evidence="8">
    <location>
        <begin position="84"/>
        <end position="170"/>
    </location>
</feature>
<sequence>MGRGKIEIKRIENPTNRQVTYSKRRNGIFKKAQELTVLCDAKVSLIMLSNTGKLHEYISPNISTKKIYDQYQKTLGIDLWSTHYERMQEHLRKLKEVNNRLRREIRQKMGEELNDLSVHELRGLEQKMSASLTIIRDRKVRNLEERHGNLLLDFEAKCDLVPQYELVENEGDYDSAVAFANGISNLYSFRLQPNHPNLHHHGGGCGSHDLRLA</sequence>
<dbReference type="PROSITE" id="PS51297">
    <property type="entry name" value="K_BOX"/>
    <property type="match status" value="1"/>
</dbReference>
<reference evidence="9 10" key="1">
    <citation type="submission" date="2019-07" db="EMBL/GenBank/DDBJ databases">
        <title>De Novo Assembly of kiwifruit Actinidia rufa.</title>
        <authorList>
            <person name="Sugita-Konishi S."/>
            <person name="Sato K."/>
            <person name="Mori E."/>
            <person name="Abe Y."/>
            <person name="Kisaki G."/>
            <person name="Hamano K."/>
            <person name="Suezawa K."/>
            <person name="Otani M."/>
            <person name="Fukuda T."/>
            <person name="Manabe T."/>
            <person name="Gomi K."/>
            <person name="Tabuchi M."/>
            <person name="Akimitsu K."/>
            <person name="Kataoka I."/>
        </authorList>
    </citation>
    <scope>NUCLEOTIDE SEQUENCE [LARGE SCALE GENOMIC DNA]</scope>
    <source>
        <strain evidence="10">cv. Fuchu</strain>
    </source>
</reference>
<feature type="coiled-coil region" evidence="6">
    <location>
        <begin position="84"/>
        <end position="111"/>
    </location>
</feature>
<dbReference type="PROSITE" id="PS00350">
    <property type="entry name" value="MADS_BOX_1"/>
    <property type="match status" value="1"/>
</dbReference>
<dbReference type="GO" id="GO:0003700">
    <property type="term" value="F:DNA-binding transcription factor activity"/>
    <property type="evidence" value="ECO:0007669"/>
    <property type="project" value="InterPro"/>
</dbReference>
<comment type="caution">
    <text evidence="9">The sequence shown here is derived from an EMBL/GenBank/DDBJ whole genome shotgun (WGS) entry which is preliminary data.</text>
</comment>
<dbReference type="InterPro" id="IPR050142">
    <property type="entry name" value="MADS-box/MEF2_TF"/>
</dbReference>
<keyword evidence="4" id="KW-0804">Transcription</keyword>
<proteinExistence type="predicted"/>
<dbReference type="GO" id="GO:0045944">
    <property type="term" value="P:positive regulation of transcription by RNA polymerase II"/>
    <property type="evidence" value="ECO:0007669"/>
    <property type="project" value="InterPro"/>
</dbReference>
<dbReference type="Proteomes" id="UP000585474">
    <property type="component" value="Unassembled WGS sequence"/>
</dbReference>
<gene>
    <name evidence="9" type="ORF">Acr_09g0003760</name>
</gene>
<dbReference type="AlphaFoldDB" id="A0A7J0F5I1"/>
<evidence type="ECO:0000256" key="1">
    <source>
        <dbReference type="ARBA" id="ARBA00004123"/>
    </source>
</evidence>
<keyword evidence="5" id="KW-0539">Nucleus</keyword>
<dbReference type="CDD" id="cd00265">
    <property type="entry name" value="MADS_MEF2_like"/>
    <property type="match status" value="1"/>
</dbReference>
<dbReference type="EMBL" id="BJWL01000009">
    <property type="protein sequence ID" value="GFY93930.1"/>
    <property type="molecule type" value="Genomic_DNA"/>
</dbReference>
<evidence type="ECO:0000313" key="10">
    <source>
        <dbReference type="Proteomes" id="UP000585474"/>
    </source>
</evidence>
<evidence type="ECO:0000256" key="2">
    <source>
        <dbReference type="ARBA" id="ARBA00023015"/>
    </source>
</evidence>
<comment type="subcellular location">
    <subcellularLocation>
        <location evidence="1">Nucleus</location>
    </subcellularLocation>
</comment>
<protein>
    <submittedName>
        <fullName evidence="9">K-box region and MADS-box transcription factor family protein</fullName>
    </submittedName>
</protein>
<dbReference type="OrthoDB" id="1898716at2759"/>
<evidence type="ECO:0000313" key="9">
    <source>
        <dbReference type="EMBL" id="GFY93930.1"/>
    </source>
</evidence>
<accession>A0A7J0F5I1</accession>
<keyword evidence="3" id="KW-0238">DNA-binding</keyword>
<feature type="domain" description="MADS-box" evidence="7">
    <location>
        <begin position="1"/>
        <end position="61"/>
    </location>
</feature>
<evidence type="ECO:0000259" key="7">
    <source>
        <dbReference type="PROSITE" id="PS50066"/>
    </source>
</evidence>